<organism evidence="6 7">
    <name type="scientific">Leptothrix cholodnii (strain ATCC 51168 / LMG 8142 / SP-6)</name>
    <name type="common">Leptothrix discophora (strain SP-6)</name>
    <dbReference type="NCBI Taxonomy" id="395495"/>
    <lineage>
        <taxon>Bacteria</taxon>
        <taxon>Pseudomonadati</taxon>
        <taxon>Pseudomonadota</taxon>
        <taxon>Betaproteobacteria</taxon>
        <taxon>Burkholderiales</taxon>
        <taxon>Sphaerotilaceae</taxon>
        <taxon>Leptothrix</taxon>
    </lineage>
</organism>
<dbReference type="STRING" id="395495.Lcho_3280"/>
<dbReference type="InterPro" id="IPR017896">
    <property type="entry name" value="4Fe4S_Fe-S-bd"/>
</dbReference>
<dbReference type="RefSeq" id="WP_012348285.1">
    <property type="nucleotide sequence ID" value="NC_010524.1"/>
</dbReference>
<feature type="domain" description="4Fe-4S ferredoxin-type" evidence="5">
    <location>
        <begin position="48"/>
        <end position="77"/>
    </location>
</feature>
<dbReference type="Gene3D" id="3.30.70.20">
    <property type="match status" value="1"/>
</dbReference>
<dbReference type="PROSITE" id="PS51379">
    <property type="entry name" value="4FE4S_FER_2"/>
    <property type="match status" value="2"/>
</dbReference>
<gene>
    <name evidence="6" type="ordered locus">Lcho_3280</name>
</gene>
<keyword evidence="1" id="KW-0004">4Fe-4S</keyword>
<dbReference type="KEGG" id="lch:Lcho_3280"/>
<dbReference type="OrthoDB" id="9781785at2"/>
<dbReference type="Pfam" id="PF14697">
    <property type="entry name" value="Fer4_21"/>
    <property type="match status" value="1"/>
</dbReference>
<dbReference type="EMBL" id="CP001013">
    <property type="protein sequence ID" value="ACB35538.1"/>
    <property type="molecule type" value="Genomic_DNA"/>
</dbReference>
<protein>
    <submittedName>
        <fullName evidence="6">4Fe-4S ferredoxin iron-sulfur binding domain protein</fullName>
    </submittedName>
</protein>
<dbReference type="Proteomes" id="UP000001693">
    <property type="component" value="Chromosome"/>
</dbReference>
<evidence type="ECO:0000256" key="2">
    <source>
        <dbReference type="ARBA" id="ARBA00022723"/>
    </source>
</evidence>
<evidence type="ECO:0000256" key="3">
    <source>
        <dbReference type="ARBA" id="ARBA00023004"/>
    </source>
</evidence>
<name>B1Y285_LEPCP</name>
<keyword evidence="4" id="KW-0411">Iron-sulfur</keyword>
<dbReference type="GO" id="GO:0051539">
    <property type="term" value="F:4 iron, 4 sulfur cluster binding"/>
    <property type="evidence" value="ECO:0007669"/>
    <property type="project" value="UniProtKB-KW"/>
</dbReference>
<dbReference type="InterPro" id="IPR017900">
    <property type="entry name" value="4Fe4S_Fe_S_CS"/>
</dbReference>
<dbReference type="PROSITE" id="PS00198">
    <property type="entry name" value="4FE4S_FER_1"/>
    <property type="match status" value="1"/>
</dbReference>
<accession>B1Y285</accession>
<feature type="domain" description="4Fe-4S ferredoxin-type" evidence="5">
    <location>
        <begin position="13"/>
        <end position="43"/>
    </location>
</feature>
<dbReference type="HOGENOM" id="CLU_139698_5_1_4"/>
<dbReference type="eggNOG" id="COG1149">
    <property type="taxonomic scope" value="Bacteria"/>
</dbReference>
<keyword evidence="7" id="KW-1185">Reference proteome</keyword>
<evidence type="ECO:0000259" key="5">
    <source>
        <dbReference type="PROSITE" id="PS51379"/>
    </source>
</evidence>
<dbReference type="PANTHER" id="PTHR43687:SF1">
    <property type="entry name" value="FERREDOXIN III"/>
    <property type="match status" value="1"/>
</dbReference>
<evidence type="ECO:0000313" key="7">
    <source>
        <dbReference type="Proteomes" id="UP000001693"/>
    </source>
</evidence>
<dbReference type="AlphaFoldDB" id="B1Y285"/>
<evidence type="ECO:0000256" key="1">
    <source>
        <dbReference type="ARBA" id="ARBA00022485"/>
    </source>
</evidence>
<evidence type="ECO:0000256" key="4">
    <source>
        <dbReference type="ARBA" id="ARBA00023014"/>
    </source>
</evidence>
<keyword evidence="2" id="KW-0479">Metal-binding</keyword>
<dbReference type="PANTHER" id="PTHR43687">
    <property type="entry name" value="ADENYLYLSULFATE REDUCTASE, BETA SUBUNIT"/>
    <property type="match status" value="1"/>
</dbReference>
<sequence>MADAIVERQATGRLPDIDTRRCTGCGWCVAACDALHLLSLETVGGKKSSVLHEPDRCTGCSACAVKCPFHVITMKKPTATGRLPQD</sequence>
<dbReference type="GO" id="GO:0046872">
    <property type="term" value="F:metal ion binding"/>
    <property type="evidence" value="ECO:0007669"/>
    <property type="project" value="UniProtKB-KW"/>
</dbReference>
<evidence type="ECO:0000313" key="6">
    <source>
        <dbReference type="EMBL" id="ACB35538.1"/>
    </source>
</evidence>
<reference evidence="6 7" key="1">
    <citation type="submission" date="2008-03" db="EMBL/GenBank/DDBJ databases">
        <title>Complete sequence of Leptothrix cholodnii SP-6.</title>
        <authorList>
            <consortium name="US DOE Joint Genome Institute"/>
            <person name="Copeland A."/>
            <person name="Lucas S."/>
            <person name="Lapidus A."/>
            <person name="Glavina del Rio T."/>
            <person name="Dalin E."/>
            <person name="Tice H."/>
            <person name="Bruce D."/>
            <person name="Goodwin L."/>
            <person name="Pitluck S."/>
            <person name="Chertkov O."/>
            <person name="Brettin T."/>
            <person name="Detter J.C."/>
            <person name="Han C."/>
            <person name="Kuske C.R."/>
            <person name="Schmutz J."/>
            <person name="Larimer F."/>
            <person name="Land M."/>
            <person name="Hauser L."/>
            <person name="Kyrpides N."/>
            <person name="Lykidis A."/>
            <person name="Emerson D."/>
            <person name="Richardson P."/>
        </authorList>
    </citation>
    <scope>NUCLEOTIDE SEQUENCE [LARGE SCALE GENOMIC DNA]</scope>
    <source>
        <strain evidence="7">ATCC 51168 / LMG 8142 / SP-6</strain>
    </source>
</reference>
<dbReference type="SUPFAM" id="SSF54862">
    <property type="entry name" value="4Fe-4S ferredoxins"/>
    <property type="match status" value="1"/>
</dbReference>
<dbReference type="InterPro" id="IPR050572">
    <property type="entry name" value="Fe-S_Ferredoxin"/>
</dbReference>
<keyword evidence="3" id="KW-0408">Iron</keyword>
<proteinExistence type="predicted"/>